<dbReference type="Gene3D" id="1.20.272.50">
    <property type="entry name" value="Bacteriophage clamp loader A subunit, A' domain"/>
    <property type="match status" value="1"/>
</dbReference>
<reference evidence="1" key="1">
    <citation type="submission" date="2020-05" db="EMBL/GenBank/DDBJ databases">
        <authorList>
            <person name="Chiriac C."/>
            <person name="Salcher M."/>
            <person name="Ghai R."/>
            <person name="Kavagutti S V."/>
        </authorList>
    </citation>
    <scope>NUCLEOTIDE SEQUENCE</scope>
</reference>
<dbReference type="GO" id="GO:0006260">
    <property type="term" value="P:DNA replication"/>
    <property type="evidence" value="ECO:0007669"/>
    <property type="project" value="InterPro"/>
</dbReference>
<proteinExistence type="predicted"/>
<accession>A0A6J5T8A4</accession>
<dbReference type="EMBL" id="LR797523">
    <property type="protein sequence ID" value="CAB4222717.1"/>
    <property type="molecule type" value="Genomic_DNA"/>
</dbReference>
<gene>
    <name evidence="1" type="ORF">UFOVP1655_197</name>
</gene>
<evidence type="ECO:0000313" key="1">
    <source>
        <dbReference type="EMBL" id="CAB4222717.1"/>
    </source>
</evidence>
<dbReference type="InterPro" id="IPR031868">
    <property type="entry name" value="Phage_clamp_gp62"/>
</dbReference>
<name>A0A6J5T8A4_9CAUD</name>
<protein>
    <submittedName>
        <fullName evidence="1">Clamp loader small subunit</fullName>
    </submittedName>
</protein>
<sequence>MDLFKDIIHSILVTKKCVIYDETDQKDYVPFVVNRALSYHFDCILYANEMNKNFNLDKDMQYQYLLNTIRPMKRKFQPWQKQKQHNDIECVKTYFGYSNSKAKDALKILSEEQLDIIREKTIIGGNY</sequence>
<dbReference type="Pfam" id="PF16790">
    <property type="entry name" value="Phage_clamp_A"/>
    <property type="match status" value="1"/>
</dbReference>
<organism evidence="1">
    <name type="scientific">uncultured Caudovirales phage</name>
    <dbReference type="NCBI Taxonomy" id="2100421"/>
    <lineage>
        <taxon>Viruses</taxon>
        <taxon>Duplodnaviria</taxon>
        <taxon>Heunggongvirae</taxon>
        <taxon>Uroviricota</taxon>
        <taxon>Caudoviricetes</taxon>
        <taxon>Peduoviridae</taxon>
        <taxon>Maltschvirus</taxon>
        <taxon>Maltschvirus maltsch</taxon>
    </lineage>
</organism>
<dbReference type="GO" id="GO:0003677">
    <property type="term" value="F:DNA binding"/>
    <property type="evidence" value="ECO:0007669"/>
    <property type="project" value="InterPro"/>
</dbReference>